<gene>
    <name evidence="1" type="ORF">Ctob_008006</name>
</gene>
<protein>
    <submittedName>
        <fullName evidence="1">Uncharacterized protein</fullName>
    </submittedName>
</protein>
<keyword evidence="2" id="KW-1185">Reference proteome</keyword>
<accession>A0A0M0JFY9</accession>
<dbReference type="Proteomes" id="UP000037460">
    <property type="component" value="Unassembled WGS sequence"/>
</dbReference>
<evidence type="ECO:0000313" key="1">
    <source>
        <dbReference type="EMBL" id="KOO25479.1"/>
    </source>
</evidence>
<dbReference type="EMBL" id="JWZX01002969">
    <property type="protein sequence ID" value="KOO25479.1"/>
    <property type="molecule type" value="Genomic_DNA"/>
</dbReference>
<evidence type="ECO:0000313" key="2">
    <source>
        <dbReference type="Proteomes" id="UP000037460"/>
    </source>
</evidence>
<dbReference type="AlphaFoldDB" id="A0A0M0JFY9"/>
<proteinExistence type="predicted"/>
<organism evidence="1 2">
    <name type="scientific">Chrysochromulina tobinii</name>
    <dbReference type="NCBI Taxonomy" id="1460289"/>
    <lineage>
        <taxon>Eukaryota</taxon>
        <taxon>Haptista</taxon>
        <taxon>Haptophyta</taxon>
        <taxon>Prymnesiophyceae</taxon>
        <taxon>Prymnesiales</taxon>
        <taxon>Chrysochromulinaceae</taxon>
        <taxon>Chrysochromulina</taxon>
    </lineage>
</organism>
<comment type="caution">
    <text evidence="1">The sequence shown here is derived from an EMBL/GenBank/DDBJ whole genome shotgun (WGS) entry which is preliminary data.</text>
</comment>
<sequence>MRFGPLRTASLRLNVSTSMLVRISCKVLLWPAEDACSCSSSTSMSAANASDFACRAVTFSLEVASSAAVPCCSRLAASRSASAVVSAEVSRPTSAQAALSSAVRWSSSEPCRACSCIRVILSASRVASFSVRCLYCSCVLTAASSLRRCPSCVTPSRLRSSSAMYCSVVRSTPSRTSSGCSSSRSRSCNQRSNSAWRSRCTRSFCLRAFAARPRPSSHSFHFVRTSAPKACTATPEAAQPDEMTSKSCKERGCGGWPNRAVACSQQASVEFETSSSCPSSRMLTSTSACLSERFAYRHV</sequence>
<reference evidence="2" key="1">
    <citation type="journal article" date="2015" name="PLoS Genet.">
        <title>Genome Sequence and Transcriptome Analyses of Chrysochromulina tobin: Metabolic Tools for Enhanced Algal Fitness in the Prominent Order Prymnesiales (Haptophyceae).</title>
        <authorList>
            <person name="Hovde B.T."/>
            <person name="Deodato C.R."/>
            <person name="Hunsperger H.M."/>
            <person name="Ryken S.A."/>
            <person name="Yost W."/>
            <person name="Jha R.K."/>
            <person name="Patterson J."/>
            <person name="Monnat R.J. Jr."/>
            <person name="Barlow S.B."/>
            <person name="Starkenburg S.R."/>
            <person name="Cattolico R.A."/>
        </authorList>
    </citation>
    <scope>NUCLEOTIDE SEQUENCE</scope>
    <source>
        <strain evidence="2">CCMP291</strain>
    </source>
</reference>
<name>A0A0M0JFY9_9EUKA</name>